<proteinExistence type="predicted"/>
<dbReference type="AlphaFoldDB" id="A0A1Q9F1M4"/>
<feature type="compositionally biased region" description="Basic and acidic residues" evidence="2">
    <location>
        <begin position="261"/>
        <end position="271"/>
    </location>
</feature>
<protein>
    <submittedName>
        <fullName evidence="3">Uncharacterized protein</fullName>
    </submittedName>
</protein>
<feature type="coiled-coil region" evidence="1">
    <location>
        <begin position="153"/>
        <end position="223"/>
    </location>
</feature>
<sequence length="334" mass="36110">MLTRSESACGISASSDSLFAAMDAGIRNLMEDMDACTTTPHSPTGDRIARLLEQMRTCVLVHHQLSCLLIHASAMDAGVYGDAASFDESTEEGNDALRRSIQSLGGSTARLFCMALQDQKDLRSMSHTLQSRVESMVEGLQTELGLTSDADSSGALAAEVADLEAALAKKREEVQELRHAADDRRKRAEEKRRAIVMQQAARVRAAERRLQVLQQAWHDLEAAGLDASAAKSQAAQAAQALLGPRSPSPEGPGGRQTLRRQQHENQLERRYSPVTRRVHGAAPQAVVQTTPQPIVGGSRIPATAPDAVKPQQAFSSLAQLDAQLRAAQTEFWSL</sequence>
<feature type="region of interest" description="Disordered" evidence="2">
    <location>
        <begin position="235"/>
        <end position="304"/>
    </location>
</feature>
<evidence type="ECO:0000313" key="3">
    <source>
        <dbReference type="EMBL" id="OLQ13551.1"/>
    </source>
</evidence>
<evidence type="ECO:0000256" key="1">
    <source>
        <dbReference type="SAM" id="Coils"/>
    </source>
</evidence>
<dbReference type="EMBL" id="LSRX01000026">
    <property type="protein sequence ID" value="OLQ13551.1"/>
    <property type="molecule type" value="Genomic_DNA"/>
</dbReference>
<comment type="caution">
    <text evidence="3">The sequence shown here is derived from an EMBL/GenBank/DDBJ whole genome shotgun (WGS) entry which is preliminary data.</text>
</comment>
<dbReference type="Proteomes" id="UP000186817">
    <property type="component" value="Unassembled WGS sequence"/>
</dbReference>
<name>A0A1Q9F1M4_SYMMI</name>
<accession>A0A1Q9F1M4</accession>
<organism evidence="3 4">
    <name type="scientific">Symbiodinium microadriaticum</name>
    <name type="common">Dinoflagellate</name>
    <name type="synonym">Zooxanthella microadriatica</name>
    <dbReference type="NCBI Taxonomy" id="2951"/>
    <lineage>
        <taxon>Eukaryota</taxon>
        <taxon>Sar</taxon>
        <taxon>Alveolata</taxon>
        <taxon>Dinophyceae</taxon>
        <taxon>Suessiales</taxon>
        <taxon>Symbiodiniaceae</taxon>
        <taxon>Symbiodinium</taxon>
    </lineage>
</organism>
<reference evidence="3 4" key="1">
    <citation type="submission" date="2016-02" db="EMBL/GenBank/DDBJ databases">
        <title>Genome analysis of coral dinoflagellate symbionts highlights evolutionary adaptations to a symbiotic lifestyle.</title>
        <authorList>
            <person name="Aranda M."/>
            <person name="Li Y."/>
            <person name="Liew Y.J."/>
            <person name="Baumgarten S."/>
            <person name="Simakov O."/>
            <person name="Wilson M."/>
            <person name="Piel J."/>
            <person name="Ashoor H."/>
            <person name="Bougouffa S."/>
            <person name="Bajic V.B."/>
            <person name="Ryu T."/>
            <person name="Ravasi T."/>
            <person name="Bayer T."/>
            <person name="Micklem G."/>
            <person name="Kim H."/>
            <person name="Bhak J."/>
            <person name="Lajeunesse T.C."/>
            <person name="Voolstra C.R."/>
        </authorList>
    </citation>
    <scope>NUCLEOTIDE SEQUENCE [LARGE SCALE GENOMIC DNA]</scope>
    <source>
        <strain evidence="3 4">CCMP2467</strain>
    </source>
</reference>
<feature type="compositionally biased region" description="Low complexity" evidence="2">
    <location>
        <begin position="235"/>
        <end position="245"/>
    </location>
</feature>
<gene>
    <name evidence="3" type="ORF">AK812_SmicGene2368</name>
</gene>
<evidence type="ECO:0000256" key="2">
    <source>
        <dbReference type="SAM" id="MobiDB-lite"/>
    </source>
</evidence>
<keyword evidence="1" id="KW-0175">Coiled coil</keyword>
<keyword evidence="4" id="KW-1185">Reference proteome</keyword>
<dbReference type="OrthoDB" id="440700at2759"/>
<evidence type="ECO:0000313" key="4">
    <source>
        <dbReference type="Proteomes" id="UP000186817"/>
    </source>
</evidence>